<reference evidence="3 4" key="1">
    <citation type="journal article" date="2018" name="Mol. Genet. Genomics">
        <title>The red deer Cervus elaphus genome CerEla1.0: sequencing, annotating, genes, and chromosomes.</title>
        <authorList>
            <person name="Bana N.A."/>
            <person name="Nyiri A."/>
            <person name="Nagy J."/>
            <person name="Frank K."/>
            <person name="Nagy T."/>
            <person name="Steger V."/>
            <person name="Schiller M."/>
            <person name="Lakatos P."/>
            <person name="Sugar L."/>
            <person name="Horn P."/>
            <person name="Barta E."/>
            <person name="Orosz L."/>
        </authorList>
    </citation>
    <scope>NUCLEOTIDE SEQUENCE [LARGE SCALE GENOMIC DNA]</scope>
    <source>
        <strain evidence="3">Hungarian</strain>
    </source>
</reference>
<name>A0A212CRA9_CEREH</name>
<feature type="domain" description="PH" evidence="2">
    <location>
        <begin position="627"/>
        <end position="725"/>
    </location>
</feature>
<proteinExistence type="predicted"/>
<sequence>MNDLDLKSSTLLDGKMMMEGFSEEIGNHLKLGSAFTFRVTVLQASGILPEYADIFCQFNFLHRHDEAFSTEPLKNNGRGSPLGFYHVQNIAVEVTESFVDYIKTKPIVFEVFGHYQQHPLHLQGQELHSPPQPSRRFFPPPMPLSKPDHERKIELIRFLISDYVNVHVLDTFSEHANVLASSAIATFQDGADPSPPFLFLPVPSCQPERVPKRDVPATKLNTMSKTSLGQSMSKYDLLVWFEISELEPTGEYIPAVVDHTAGLPCQGTFLLHQGIQRRITVTIIHEKGSELHWKDVRELVVGRIRNKAEVDEAAVDAILSLNIISAKYLKSSHNSSRTFYRFEAVWDSSLHNSLLLNRVTPYGEKIYMTLSAYLELDHCIQPAVITKDVCMVFYSRDAKISPPRSLRSLFGSGYSKSPDSTISLPTLAPKVEKTRHFLLLRDRLGDSIPKSLSDSLSPSLSSGTLSTSTSISSQISTTTFESAITPSESSGYDSADIESLVDREKELATKCLQLLTHTFNREFSQVHGSISDCKLSDLSPIGRDPSVSSFSSSTLTPSSTCPSLVDARSNSLDQKTPEANSRASSPCPEFEQFQIVPPVETPYLARAGKNEFLNLVPDIEEIRPGSVVSKKGYLHFKEPLSSNWAKHFVVVRRPYVFIYNSDKDPVERGIINLSTAQVEYSEDQQAMVKTPNTFAVCTKHRGVLLQALNDKDVNDWLYAFNPLLAGTIRSKLSRRCPSQAKY</sequence>
<dbReference type="SMART" id="SM00233">
    <property type="entry name" value="PH"/>
    <property type="match status" value="1"/>
</dbReference>
<evidence type="ECO:0000259" key="2">
    <source>
        <dbReference type="PROSITE" id="PS50003"/>
    </source>
</evidence>
<dbReference type="Pfam" id="PF12473">
    <property type="entry name" value="DUF3694"/>
    <property type="match status" value="1"/>
</dbReference>
<dbReference type="PANTHER" id="PTHR47117:SF4">
    <property type="entry name" value="KINESIN-LIKE PROTEIN KIF1B ISOFORM X1"/>
    <property type="match status" value="1"/>
</dbReference>
<comment type="caution">
    <text evidence="3">The sequence shown here is derived from an EMBL/GenBank/DDBJ whole genome shotgun (WGS) entry which is preliminary data.</text>
</comment>
<dbReference type="Gene3D" id="2.30.29.30">
    <property type="entry name" value="Pleckstrin-homology domain (PH domain)/Phosphotyrosine-binding domain (PTB)"/>
    <property type="match status" value="1"/>
</dbReference>
<dbReference type="EMBL" id="MKHE01000014">
    <property type="protein sequence ID" value="OWK08556.1"/>
    <property type="molecule type" value="Genomic_DNA"/>
</dbReference>
<dbReference type="AlphaFoldDB" id="A0A212CRA9"/>
<feature type="compositionally biased region" description="Polar residues" evidence="1">
    <location>
        <begin position="568"/>
        <end position="584"/>
    </location>
</feature>
<dbReference type="InterPro" id="IPR022164">
    <property type="entry name" value="Kinesin-like"/>
</dbReference>
<protein>
    <recommendedName>
        <fullName evidence="2">PH domain-containing protein</fullName>
    </recommendedName>
</protein>
<dbReference type="FunFam" id="2.30.29.30:FF:000023">
    <property type="entry name" value="Kinesin family member 1B"/>
    <property type="match status" value="1"/>
</dbReference>
<dbReference type="Pfam" id="PF00169">
    <property type="entry name" value="PH"/>
    <property type="match status" value="1"/>
</dbReference>
<feature type="region of interest" description="Disordered" evidence="1">
    <location>
        <begin position="546"/>
        <end position="586"/>
    </location>
</feature>
<feature type="compositionally biased region" description="Low complexity" evidence="1">
    <location>
        <begin position="546"/>
        <end position="563"/>
    </location>
</feature>
<dbReference type="OrthoDB" id="3176171at2759"/>
<dbReference type="CDD" id="cd01233">
    <property type="entry name" value="PH_KIFIA_KIFIB"/>
    <property type="match status" value="1"/>
</dbReference>
<evidence type="ECO:0000313" key="3">
    <source>
        <dbReference type="EMBL" id="OWK08556.1"/>
    </source>
</evidence>
<dbReference type="PROSITE" id="PS50003">
    <property type="entry name" value="PH_DOMAIN"/>
    <property type="match status" value="1"/>
</dbReference>
<dbReference type="Proteomes" id="UP000242450">
    <property type="component" value="Chromosome 14"/>
</dbReference>
<dbReference type="InterPro" id="IPR001849">
    <property type="entry name" value="PH_domain"/>
</dbReference>
<dbReference type="InterPro" id="IPR049780">
    <property type="entry name" value="PH_KIFIA_KIFIB"/>
</dbReference>
<organism evidence="3 4">
    <name type="scientific">Cervus elaphus hippelaphus</name>
    <name type="common">European red deer</name>
    <dbReference type="NCBI Taxonomy" id="46360"/>
    <lineage>
        <taxon>Eukaryota</taxon>
        <taxon>Metazoa</taxon>
        <taxon>Chordata</taxon>
        <taxon>Craniata</taxon>
        <taxon>Vertebrata</taxon>
        <taxon>Euteleostomi</taxon>
        <taxon>Mammalia</taxon>
        <taxon>Eutheria</taxon>
        <taxon>Laurasiatheria</taxon>
        <taxon>Artiodactyla</taxon>
        <taxon>Ruminantia</taxon>
        <taxon>Pecora</taxon>
        <taxon>Cervidae</taxon>
        <taxon>Cervinae</taxon>
        <taxon>Cervus</taxon>
    </lineage>
</organism>
<accession>A0A212CRA9</accession>
<dbReference type="InterPro" id="IPR011993">
    <property type="entry name" value="PH-like_dom_sf"/>
</dbReference>
<keyword evidence="4" id="KW-1185">Reference proteome</keyword>
<gene>
    <name evidence="3" type="ORF">Celaphus_00010967</name>
</gene>
<dbReference type="PANTHER" id="PTHR47117">
    <property type="entry name" value="STAR-RELATED LIPID TRANSFER PROTEIN 9"/>
    <property type="match status" value="1"/>
</dbReference>
<evidence type="ECO:0000256" key="1">
    <source>
        <dbReference type="SAM" id="MobiDB-lite"/>
    </source>
</evidence>
<dbReference type="SUPFAM" id="SSF50729">
    <property type="entry name" value="PH domain-like"/>
    <property type="match status" value="1"/>
</dbReference>
<evidence type="ECO:0000313" key="4">
    <source>
        <dbReference type="Proteomes" id="UP000242450"/>
    </source>
</evidence>